<dbReference type="EMBL" id="JBFBVU010000020">
    <property type="protein sequence ID" value="MEV8467984.1"/>
    <property type="molecule type" value="Genomic_DNA"/>
</dbReference>
<feature type="domain" description="Iron-binding zinc finger CDGSH type" evidence="5">
    <location>
        <begin position="25"/>
        <end position="62"/>
    </location>
</feature>
<sequence>MAEDGPKIEERENGPLMARGISKMVGPDGAEIAVKPVMALCRCGHSKNKPFCDGSHKDAGFRDRGGKPEGPDRVFSYAGQEVTVTFNPRLCSHAAECGRIAQNIFNPSQKPWVQPDNGTRAEVEAVVAACPSGALKLAEGQDKGPDLFADRAEITVQRNGPYWVQGVTAPQPPQGAGMSDRKYVLCRCGQSGAKPYCDGSHRDRGWKSGD</sequence>
<keyword evidence="2" id="KW-0479">Metal-binding</keyword>
<feature type="domain" description="Iron-binding zinc finger CDGSH type" evidence="5">
    <location>
        <begin position="171"/>
        <end position="207"/>
    </location>
</feature>
<keyword evidence="1" id="KW-0001">2Fe-2S</keyword>
<proteinExistence type="predicted"/>
<keyword evidence="7" id="KW-1185">Reference proteome</keyword>
<protein>
    <submittedName>
        <fullName evidence="6">CDGSH iron-sulfur domain-containing protein</fullName>
    </submittedName>
</protein>
<evidence type="ECO:0000256" key="1">
    <source>
        <dbReference type="ARBA" id="ARBA00022714"/>
    </source>
</evidence>
<accession>A0ABV3L8T2</accession>
<dbReference type="Pfam" id="PF09360">
    <property type="entry name" value="zf-CDGSH"/>
    <property type="match status" value="2"/>
</dbReference>
<evidence type="ECO:0000256" key="4">
    <source>
        <dbReference type="ARBA" id="ARBA00023014"/>
    </source>
</evidence>
<dbReference type="Pfam" id="PF06902">
    <property type="entry name" value="Fer4_19"/>
    <property type="match status" value="1"/>
</dbReference>
<reference evidence="6 7" key="1">
    <citation type="submission" date="2024-07" db="EMBL/GenBank/DDBJ databases">
        <authorList>
            <person name="Kang M."/>
        </authorList>
    </citation>
    <scope>NUCLEOTIDE SEQUENCE [LARGE SCALE GENOMIC DNA]</scope>
    <source>
        <strain evidence="6 7">DFM31</strain>
    </source>
</reference>
<keyword evidence="3" id="KW-0408">Iron</keyword>
<evidence type="ECO:0000313" key="6">
    <source>
        <dbReference type="EMBL" id="MEV8467984.1"/>
    </source>
</evidence>
<evidence type="ECO:0000256" key="2">
    <source>
        <dbReference type="ARBA" id="ARBA00022723"/>
    </source>
</evidence>
<dbReference type="InterPro" id="IPR042216">
    <property type="entry name" value="MitoNEET_CISD"/>
</dbReference>
<dbReference type="Proteomes" id="UP001553161">
    <property type="component" value="Unassembled WGS sequence"/>
</dbReference>
<dbReference type="PANTHER" id="PTHR46491">
    <property type="entry name" value="CDGSH IRON SULFUR DOMAIN PROTEIN HOMOLOG"/>
    <property type="match status" value="1"/>
</dbReference>
<evidence type="ECO:0000256" key="3">
    <source>
        <dbReference type="ARBA" id="ARBA00023004"/>
    </source>
</evidence>
<dbReference type="SMART" id="SM00704">
    <property type="entry name" value="ZnF_CDGSH"/>
    <property type="match status" value="2"/>
</dbReference>
<dbReference type="InterPro" id="IPR018967">
    <property type="entry name" value="FeS-contain_CDGSH-typ"/>
</dbReference>
<comment type="caution">
    <text evidence="6">The sequence shown here is derived from an EMBL/GenBank/DDBJ whole genome shotgun (WGS) entry which is preliminary data.</text>
</comment>
<gene>
    <name evidence="6" type="ORF">AB0T83_14500</name>
</gene>
<dbReference type="InterPro" id="IPR010693">
    <property type="entry name" value="Divergent_4Fe-4S_mono-cluster"/>
</dbReference>
<evidence type="ECO:0000313" key="7">
    <source>
        <dbReference type="Proteomes" id="UP001553161"/>
    </source>
</evidence>
<dbReference type="Gene3D" id="3.40.5.90">
    <property type="entry name" value="CDGSH iron-sulfur domain, mitoNEET-type"/>
    <property type="match status" value="2"/>
</dbReference>
<dbReference type="InterPro" id="IPR052950">
    <property type="entry name" value="CISD"/>
</dbReference>
<organism evidence="6 7">
    <name type="scientific">Meridianimarinicoccus marinus</name>
    <dbReference type="NCBI Taxonomy" id="3231483"/>
    <lineage>
        <taxon>Bacteria</taxon>
        <taxon>Pseudomonadati</taxon>
        <taxon>Pseudomonadota</taxon>
        <taxon>Alphaproteobacteria</taxon>
        <taxon>Rhodobacterales</taxon>
        <taxon>Paracoccaceae</taxon>
        <taxon>Meridianimarinicoccus</taxon>
    </lineage>
</organism>
<evidence type="ECO:0000259" key="5">
    <source>
        <dbReference type="SMART" id="SM00704"/>
    </source>
</evidence>
<name>A0ABV3L8T2_9RHOB</name>
<dbReference type="PANTHER" id="PTHR46491:SF3">
    <property type="entry name" value="CDGSH IRON-SULFUR DOMAIN-CONTAINING PROTEIN 3, MITOCHONDRIAL"/>
    <property type="match status" value="1"/>
</dbReference>
<keyword evidence="4" id="KW-0411">Iron-sulfur</keyword>
<dbReference type="RefSeq" id="WP_366193920.1">
    <property type="nucleotide sequence ID" value="NZ_JBFBVU010000020.1"/>
</dbReference>